<protein>
    <submittedName>
        <fullName evidence="1">Uncharacterized protein</fullName>
    </submittedName>
</protein>
<reference evidence="1 2" key="1">
    <citation type="journal article" date="2024" name="J Genomics">
        <title>Draft genome sequencing and assembly of Favolaschia claudopus CIRM-BRFM 2984 isolated from oak limbs.</title>
        <authorList>
            <person name="Navarro D."/>
            <person name="Drula E."/>
            <person name="Chaduli D."/>
            <person name="Cazenave R."/>
            <person name="Ahrendt S."/>
            <person name="Wang J."/>
            <person name="Lipzen A."/>
            <person name="Daum C."/>
            <person name="Barry K."/>
            <person name="Grigoriev I.V."/>
            <person name="Favel A."/>
            <person name="Rosso M.N."/>
            <person name="Martin F."/>
        </authorList>
    </citation>
    <scope>NUCLEOTIDE SEQUENCE [LARGE SCALE GENOMIC DNA]</scope>
    <source>
        <strain evidence="1 2">CIRM-BRFM 2984</strain>
    </source>
</reference>
<proteinExistence type="predicted"/>
<name>A0AAW0DC86_9AGAR</name>
<dbReference type="Proteomes" id="UP001362999">
    <property type="component" value="Unassembled WGS sequence"/>
</dbReference>
<keyword evidence="2" id="KW-1185">Reference proteome</keyword>
<sequence>MAFVIPECHLVAFRRDASVELTSPLQCSRYFQKEENPAYTSGSEIEEFDALKFGLAGNVWVKVPSICCPRLSFPCIDRCFDMDPWNFDPKVEGRPTRISQVSVEEYCPSGHVKTGNFLCVFWRHKDLLYNERLEVWGEILVARARPSDVLSITNMGRWETDLAEQVLERILPALRAFQRFEHHRIDPIVFTVPGGTLLIPRVRIFKPNDDDETRSLTARIYSFDGPSFVYIPTTCATPSPTTVFPRIQAVIEHLAVPPTRHIAAHLHHRLPSGEDKRTGFFCLFRRHTKLPQNLNLDVQGEVVIMRAGDDGESVCDMLEAEADLADLVAKALAPGLRAFQRDNRCRVMETLVVYAPDADL</sequence>
<accession>A0AAW0DC86</accession>
<dbReference type="AlphaFoldDB" id="A0AAW0DC86"/>
<organism evidence="1 2">
    <name type="scientific">Favolaschia claudopus</name>
    <dbReference type="NCBI Taxonomy" id="2862362"/>
    <lineage>
        <taxon>Eukaryota</taxon>
        <taxon>Fungi</taxon>
        <taxon>Dikarya</taxon>
        <taxon>Basidiomycota</taxon>
        <taxon>Agaricomycotina</taxon>
        <taxon>Agaricomycetes</taxon>
        <taxon>Agaricomycetidae</taxon>
        <taxon>Agaricales</taxon>
        <taxon>Marasmiineae</taxon>
        <taxon>Mycenaceae</taxon>
        <taxon>Favolaschia</taxon>
    </lineage>
</organism>
<evidence type="ECO:0000313" key="2">
    <source>
        <dbReference type="Proteomes" id="UP001362999"/>
    </source>
</evidence>
<dbReference type="EMBL" id="JAWWNJ010000009">
    <property type="protein sequence ID" value="KAK7048787.1"/>
    <property type="molecule type" value="Genomic_DNA"/>
</dbReference>
<comment type="caution">
    <text evidence="1">The sequence shown here is derived from an EMBL/GenBank/DDBJ whole genome shotgun (WGS) entry which is preliminary data.</text>
</comment>
<evidence type="ECO:0000313" key="1">
    <source>
        <dbReference type="EMBL" id="KAK7048787.1"/>
    </source>
</evidence>
<gene>
    <name evidence="1" type="ORF">R3P38DRAFT_2764698</name>
</gene>